<evidence type="ECO:0000256" key="3">
    <source>
        <dbReference type="ARBA" id="ARBA00023242"/>
    </source>
</evidence>
<dbReference type="AlphaFoldDB" id="A0A9R0JQW8"/>
<feature type="compositionally biased region" description="Basic and acidic residues" evidence="4">
    <location>
        <begin position="145"/>
        <end position="157"/>
    </location>
</feature>
<dbReference type="InterPro" id="IPR024661">
    <property type="entry name" value="RNA_pol_III_Rpc31"/>
</dbReference>
<dbReference type="KEGG" id="soe:110783292"/>
<evidence type="ECO:0000313" key="5">
    <source>
        <dbReference type="Proteomes" id="UP000813463"/>
    </source>
</evidence>
<reference evidence="5" key="1">
    <citation type="journal article" date="2021" name="Nat. Commun.">
        <title>Genomic analyses provide insights into spinach domestication and the genetic basis of agronomic traits.</title>
        <authorList>
            <person name="Cai X."/>
            <person name="Sun X."/>
            <person name="Xu C."/>
            <person name="Sun H."/>
            <person name="Wang X."/>
            <person name="Ge C."/>
            <person name="Zhang Z."/>
            <person name="Wang Q."/>
            <person name="Fei Z."/>
            <person name="Jiao C."/>
            <person name="Wang Q."/>
        </authorList>
    </citation>
    <scope>NUCLEOTIDE SEQUENCE [LARGE SCALE GENOMIC DNA]</scope>
    <source>
        <strain evidence="5">cv. Varoflay</strain>
    </source>
</reference>
<dbReference type="Proteomes" id="UP000813463">
    <property type="component" value="Chromosome 4"/>
</dbReference>
<reference evidence="6" key="2">
    <citation type="submission" date="2025-08" db="UniProtKB">
        <authorList>
            <consortium name="RefSeq"/>
        </authorList>
    </citation>
    <scope>IDENTIFICATION</scope>
    <source>
        <tissue evidence="6">Leaf</tissue>
    </source>
</reference>
<comment type="subcellular location">
    <subcellularLocation>
        <location evidence="1">Nucleus</location>
    </subcellularLocation>
</comment>
<name>A0A9R0JQW8_SPIOL</name>
<proteinExistence type="inferred from homology"/>
<accession>A0A9R0JQW8</accession>
<evidence type="ECO:0000256" key="2">
    <source>
        <dbReference type="ARBA" id="ARBA00008352"/>
    </source>
</evidence>
<feature type="compositionally biased region" description="Acidic residues" evidence="4">
    <location>
        <begin position="158"/>
        <end position="178"/>
    </location>
</feature>
<dbReference type="GeneID" id="110783292"/>
<comment type="similarity">
    <text evidence="2">Belongs to the eukaryotic RPC7 RNA polymerase subunit family.</text>
</comment>
<dbReference type="RefSeq" id="XP_021843300.2">
    <property type="nucleotide sequence ID" value="XM_021987608.2"/>
</dbReference>
<keyword evidence="3" id="KW-0539">Nucleus</keyword>
<keyword evidence="5" id="KW-1185">Reference proteome</keyword>
<gene>
    <name evidence="6" type="primary">LOC110783292</name>
</gene>
<evidence type="ECO:0000256" key="4">
    <source>
        <dbReference type="SAM" id="MobiDB-lite"/>
    </source>
</evidence>
<dbReference type="GO" id="GO:0006383">
    <property type="term" value="P:transcription by RNA polymerase III"/>
    <property type="evidence" value="ECO:0007669"/>
    <property type="project" value="InterPro"/>
</dbReference>
<sequence length="205" mass="23974">MAFRGRGRGRGFGGSDFKFAKQEPFILFPAIELPDKDNIPEEKLLAALNFKFRTHFQSSPYHLMETYSGEETVDIERYSDKVSRKRRFGLGRGSLLDSGFMKLEPGYFPLELVRGAKFKTKRKVRWNPKRDLGKLDFLEELEKKSEIEDSKPKKKTEDEEDEEEVVEEEEEEDDDDDDYGKQLEDFQDDEDEFNQSDGDDEEAVM</sequence>
<evidence type="ECO:0000313" key="6">
    <source>
        <dbReference type="RefSeq" id="XP_021843300.2"/>
    </source>
</evidence>
<evidence type="ECO:0000256" key="1">
    <source>
        <dbReference type="ARBA" id="ARBA00004123"/>
    </source>
</evidence>
<dbReference type="PANTHER" id="PTHR15367">
    <property type="entry name" value="DNA-DIRECTED RNA POLYMERASE III"/>
    <property type="match status" value="1"/>
</dbReference>
<organism evidence="5 6">
    <name type="scientific">Spinacia oleracea</name>
    <name type="common">Spinach</name>
    <dbReference type="NCBI Taxonomy" id="3562"/>
    <lineage>
        <taxon>Eukaryota</taxon>
        <taxon>Viridiplantae</taxon>
        <taxon>Streptophyta</taxon>
        <taxon>Embryophyta</taxon>
        <taxon>Tracheophyta</taxon>
        <taxon>Spermatophyta</taxon>
        <taxon>Magnoliopsida</taxon>
        <taxon>eudicotyledons</taxon>
        <taxon>Gunneridae</taxon>
        <taxon>Pentapetalae</taxon>
        <taxon>Caryophyllales</taxon>
        <taxon>Chenopodiaceae</taxon>
        <taxon>Chenopodioideae</taxon>
        <taxon>Anserineae</taxon>
        <taxon>Spinacia</taxon>
    </lineage>
</organism>
<dbReference type="PANTHER" id="PTHR15367:SF2">
    <property type="entry name" value="DNA-DIRECTED RNA POLYMERASE III SUBUNIT"/>
    <property type="match status" value="1"/>
</dbReference>
<feature type="region of interest" description="Disordered" evidence="4">
    <location>
        <begin position="145"/>
        <end position="205"/>
    </location>
</feature>
<dbReference type="GO" id="GO:0005666">
    <property type="term" value="C:RNA polymerase III complex"/>
    <property type="evidence" value="ECO:0000318"/>
    <property type="project" value="GO_Central"/>
</dbReference>
<feature type="compositionally biased region" description="Acidic residues" evidence="4">
    <location>
        <begin position="185"/>
        <end position="205"/>
    </location>
</feature>
<protein>
    <submittedName>
        <fullName evidence="6">Uncharacterized protein isoform X1</fullName>
    </submittedName>
</protein>